<dbReference type="Gene3D" id="3.40.50.1820">
    <property type="entry name" value="alpha/beta hydrolase"/>
    <property type="match status" value="1"/>
</dbReference>
<comment type="caution">
    <text evidence="1">The sequence shown here is derived from an EMBL/GenBank/DDBJ whole genome shotgun (WGS) entry which is preliminary data.</text>
</comment>
<dbReference type="EMBL" id="JADIMD010000018">
    <property type="protein sequence ID" value="MBO8473923.1"/>
    <property type="molecule type" value="Genomic_DNA"/>
</dbReference>
<reference evidence="1" key="2">
    <citation type="journal article" date="2021" name="PeerJ">
        <title>Extensive microbial diversity within the chicken gut microbiome revealed by metagenomics and culture.</title>
        <authorList>
            <person name="Gilroy R."/>
            <person name="Ravi A."/>
            <person name="Getino M."/>
            <person name="Pursley I."/>
            <person name="Horton D.L."/>
            <person name="Alikhan N.F."/>
            <person name="Baker D."/>
            <person name="Gharbi K."/>
            <person name="Hall N."/>
            <person name="Watson M."/>
            <person name="Adriaenssens E.M."/>
            <person name="Foster-Nyarko E."/>
            <person name="Jarju S."/>
            <person name="Secka A."/>
            <person name="Antonio M."/>
            <person name="Oren A."/>
            <person name="Chaudhuri R.R."/>
            <person name="La Ragione R."/>
            <person name="Hildebrand F."/>
            <person name="Pallen M.J."/>
        </authorList>
    </citation>
    <scope>NUCLEOTIDE SEQUENCE</scope>
    <source>
        <strain evidence="1">B1-13419</strain>
    </source>
</reference>
<dbReference type="SUPFAM" id="SSF53474">
    <property type="entry name" value="alpha/beta-Hydrolases"/>
    <property type="match status" value="1"/>
</dbReference>
<evidence type="ECO:0000313" key="2">
    <source>
        <dbReference type="Proteomes" id="UP000823757"/>
    </source>
</evidence>
<gene>
    <name evidence="1" type="ORF">IAB91_01345</name>
</gene>
<dbReference type="PROSITE" id="PS51257">
    <property type="entry name" value="PROKAR_LIPOPROTEIN"/>
    <property type="match status" value="1"/>
</dbReference>
<sequence length="307" mass="34677">MKHFLYILLALATGSCSESKTGPYMAAAPDYSDAQMWYISEAEAEAEADVFYILPTCVWDWTDSEGRTCHYADVYNPEHIAALLPSNQLADEIFGEYADFYSPYYRQITLDSWTDEETVNERFPHAMDDVFRAFEHYMDNMNEGKPFVIAGFSQGAKCVVELVKSLDEKEMQRLVAAYVIGYKVTEEDLQSGKIKPAQSCSDTGVTICYNSVESPECANPGLSPSEICINPVNWRCDPEPATVQDTVSVSVDTAHKLLIVKGLDSDKYYHPSLGNLFVKGNYHLLELELYKDSLKENVRQRIENLSR</sequence>
<accession>A0A9D9ILR4</accession>
<dbReference type="AlphaFoldDB" id="A0A9D9ILR4"/>
<dbReference type="Pfam" id="PF11288">
    <property type="entry name" value="DUF3089"/>
    <property type="match status" value="1"/>
</dbReference>
<organism evidence="1 2">
    <name type="scientific">Candidatus Cryptobacteroides faecigallinarum</name>
    <dbReference type="NCBI Taxonomy" id="2840763"/>
    <lineage>
        <taxon>Bacteria</taxon>
        <taxon>Pseudomonadati</taxon>
        <taxon>Bacteroidota</taxon>
        <taxon>Bacteroidia</taxon>
        <taxon>Bacteroidales</taxon>
        <taxon>Candidatus Cryptobacteroides</taxon>
    </lineage>
</organism>
<dbReference type="InterPro" id="IPR029058">
    <property type="entry name" value="AB_hydrolase_fold"/>
</dbReference>
<dbReference type="Proteomes" id="UP000823757">
    <property type="component" value="Unassembled WGS sequence"/>
</dbReference>
<proteinExistence type="predicted"/>
<reference evidence="1" key="1">
    <citation type="submission" date="2020-10" db="EMBL/GenBank/DDBJ databases">
        <authorList>
            <person name="Gilroy R."/>
        </authorList>
    </citation>
    <scope>NUCLEOTIDE SEQUENCE</scope>
    <source>
        <strain evidence="1">B1-13419</strain>
    </source>
</reference>
<name>A0A9D9ILR4_9BACT</name>
<evidence type="ECO:0000313" key="1">
    <source>
        <dbReference type="EMBL" id="MBO8473923.1"/>
    </source>
</evidence>
<dbReference type="InterPro" id="IPR021440">
    <property type="entry name" value="DUF3089"/>
</dbReference>
<protein>
    <submittedName>
        <fullName evidence="1">DUF3089 domain-containing protein</fullName>
    </submittedName>
</protein>